<evidence type="ECO:0008006" key="4">
    <source>
        <dbReference type="Google" id="ProtNLM"/>
    </source>
</evidence>
<dbReference type="NCBIfam" id="NF041646">
    <property type="entry name" value="VC0807_fam"/>
    <property type="match status" value="1"/>
</dbReference>
<dbReference type="KEGG" id="tvl:FAZ95_17690"/>
<evidence type="ECO:0000313" key="3">
    <source>
        <dbReference type="Proteomes" id="UP000298656"/>
    </source>
</evidence>
<dbReference type="AlphaFoldDB" id="A0A4P8IRL3"/>
<dbReference type="RefSeq" id="WP_137333631.1">
    <property type="nucleotide sequence ID" value="NZ_CP040077.1"/>
</dbReference>
<dbReference type="Proteomes" id="UP000298656">
    <property type="component" value="Chromosome 1"/>
</dbReference>
<keyword evidence="1" id="KW-1133">Transmembrane helix</keyword>
<feature type="transmembrane region" description="Helical" evidence="1">
    <location>
        <begin position="147"/>
        <end position="167"/>
    </location>
</feature>
<feature type="transmembrane region" description="Helical" evidence="1">
    <location>
        <begin position="31"/>
        <end position="51"/>
    </location>
</feature>
<dbReference type="OrthoDB" id="7062026at2"/>
<evidence type="ECO:0000256" key="1">
    <source>
        <dbReference type="SAM" id="Phobius"/>
    </source>
</evidence>
<dbReference type="EMBL" id="CP040077">
    <property type="protein sequence ID" value="QCP50821.1"/>
    <property type="molecule type" value="Genomic_DNA"/>
</dbReference>
<protein>
    <recommendedName>
        <fullName evidence="4">Transmembrane protein</fullName>
    </recommendedName>
</protein>
<feature type="transmembrane region" description="Helical" evidence="1">
    <location>
        <begin position="7"/>
        <end position="25"/>
    </location>
</feature>
<accession>A0A4P8IRL3</accession>
<sequence length="216" mass="24614">MKHPFRYLSALCINVLLPWLVYRLVLRDSDYVHAVAASALPLIAWIAWDYFRLRHFDALSATVLACVALSFVLTLLGSAPQNRAIEAPMISGAVGVVLLLTFWLPRPLMFYLARSTLAREDHDSALRFEERWRAHPEMAVPIKRMTVVWGVGLVLENLLRCWIVWTWTDKSRAALISVTVSYAAYGVLTLWTVLYRRRIRKHPLAQAQELGETPGS</sequence>
<feature type="transmembrane region" description="Helical" evidence="1">
    <location>
        <begin position="85"/>
        <end position="104"/>
    </location>
</feature>
<evidence type="ECO:0000313" key="2">
    <source>
        <dbReference type="EMBL" id="QCP50821.1"/>
    </source>
</evidence>
<reference evidence="2 3" key="1">
    <citation type="submission" date="2019-05" db="EMBL/GenBank/DDBJ databases">
        <title>Burkholderia sp. DHOD12, isolated from subtropical forest soil.</title>
        <authorList>
            <person name="Gao Z.-H."/>
            <person name="Qiu L.-H."/>
        </authorList>
    </citation>
    <scope>NUCLEOTIDE SEQUENCE [LARGE SCALE GENOMIC DNA]</scope>
    <source>
        <strain evidence="2 3">DHOD12</strain>
    </source>
</reference>
<name>A0A4P8IRL3_9BURK</name>
<organism evidence="2 3">
    <name type="scientific">Trinickia violacea</name>
    <dbReference type="NCBI Taxonomy" id="2571746"/>
    <lineage>
        <taxon>Bacteria</taxon>
        <taxon>Pseudomonadati</taxon>
        <taxon>Pseudomonadota</taxon>
        <taxon>Betaproteobacteria</taxon>
        <taxon>Burkholderiales</taxon>
        <taxon>Burkholderiaceae</taxon>
        <taxon>Trinickia</taxon>
    </lineage>
</organism>
<keyword evidence="3" id="KW-1185">Reference proteome</keyword>
<feature type="transmembrane region" description="Helical" evidence="1">
    <location>
        <begin position="173"/>
        <end position="194"/>
    </location>
</feature>
<feature type="transmembrane region" description="Helical" evidence="1">
    <location>
        <begin position="58"/>
        <end position="79"/>
    </location>
</feature>
<proteinExistence type="predicted"/>
<gene>
    <name evidence="2" type="ORF">FAZ95_17690</name>
</gene>
<keyword evidence="1" id="KW-0472">Membrane</keyword>
<keyword evidence="1" id="KW-0812">Transmembrane</keyword>